<feature type="region of interest" description="Disordered" evidence="1">
    <location>
        <begin position="1"/>
        <end position="47"/>
    </location>
</feature>
<protein>
    <recommendedName>
        <fullName evidence="4">REJ domain-containing protein</fullName>
    </recommendedName>
</protein>
<evidence type="ECO:0000256" key="1">
    <source>
        <dbReference type="SAM" id="MobiDB-lite"/>
    </source>
</evidence>
<dbReference type="Proteomes" id="UP000735302">
    <property type="component" value="Unassembled WGS sequence"/>
</dbReference>
<comment type="caution">
    <text evidence="2">The sequence shown here is derived from an EMBL/GenBank/DDBJ whole genome shotgun (WGS) entry which is preliminary data.</text>
</comment>
<feature type="compositionally biased region" description="Low complexity" evidence="1">
    <location>
        <begin position="1"/>
        <end position="46"/>
    </location>
</feature>
<organism evidence="2 3">
    <name type="scientific">Plakobranchus ocellatus</name>
    <dbReference type="NCBI Taxonomy" id="259542"/>
    <lineage>
        <taxon>Eukaryota</taxon>
        <taxon>Metazoa</taxon>
        <taxon>Spiralia</taxon>
        <taxon>Lophotrochozoa</taxon>
        <taxon>Mollusca</taxon>
        <taxon>Gastropoda</taxon>
        <taxon>Heterobranchia</taxon>
        <taxon>Euthyneura</taxon>
        <taxon>Panpulmonata</taxon>
        <taxon>Sacoglossa</taxon>
        <taxon>Placobranchoidea</taxon>
        <taxon>Plakobranchidae</taxon>
        <taxon>Plakobranchus</taxon>
    </lineage>
</organism>
<sequence>MSSSSSRIRNSSNSNTNSSSSSNSSDTSSNSSDTSSSSNNSRSSTSGCIISRHFKSNQSSRQCNDFSSVCADAKQFK</sequence>
<dbReference type="AlphaFoldDB" id="A0AAV4B0D7"/>
<evidence type="ECO:0000313" key="3">
    <source>
        <dbReference type="Proteomes" id="UP000735302"/>
    </source>
</evidence>
<dbReference type="EMBL" id="BLXT01004363">
    <property type="protein sequence ID" value="GFO11834.1"/>
    <property type="molecule type" value="Genomic_DNA"/>
</dbReference>
<evidence type="ECO:0000313" key="2">
    <source>
        <dbReference type="EMBL" id="GFO11834.1"/>
    </source>
</evidence>
<proteinExistence type="predicted"/>
<name>A0AAV4B0D7_9GAST</name>
<reference evidence="2 3" key="1">
    <citation type="journal article" date="2021" name="Elife">
        <title>Chloroplast acquisition without the gene transfer in kleptoplastic sea slugs, Plakobranchus ocellatus.</title>
        <authorList>
            <person name="Maeda T."/>
            <person name="Takahashi S."/>
            <person name="Yoshida T."/>
            <person name="Shimamura S."/>
            <person name="Takaki Y."/>
            <person name="Nagai Y."/>
            <person name="Toyoda A."/>
            <person name="Suzuki Y."/>
            <person name="Arimoto A."/>
            <person name="Ishii H."/>
            <person name="Satoh N."/>
            <person name="Nishiyama T."/>
            <person name="Hasebe M."/>
            <person name="Maruyama T."/>
            <person name="Minagawa J."/>
            <person name="Obokata J."/>
            <person name="Shigenobu S."/>
        </authorList>
    </citation>
    <scope>NUCLEOTIDE SEQUENCE [LARGE SCALE GENOMIC DNA]</scope>
</reference>
<accession>A0AAV4B0D7</accession>
<keyword evidence="3" id="KW-1185">Reference proteome</keyword>
<evidence type="ECO:0008006" key="4">
    <source>
        <dbReference type="Google" id="ProtNLM"/>
    </source>
</evidence>
<gene>
    <name evidence="2" type="ORF">PoB_003833900</name>
</gene>